<sequence>MNMEKPPQATSLFELLARRWSLGAPVRQVLANAAGTAVVALLEDGQLAFLRMEDAESPEKRLRMELDSGRMTIRPREQPLPAPLLSEGPVAAPGLPVVRCGEQGFAFVHARGSEVWHATARGQLLRKATLNGVTITALAARPQAQQLVVAQEGGQVTLLNEEWGEVIATSTLAHPVARLAISADGARIACWGPGQVTILRGDLTAQVQVAVEGSALTLAFSPDGRWLAGGCAEKALFLVDLAAAKADRIVDFPDAVKTAAFCAASNALIASGAYRVVGWQGPDLPFGEHGGTALSTGRPGLIPVEVLAPQPGRALCAVGYANGLVVLGRIGERDELMLAEGQGKPVTALAWTQDGAHLAIGGADGSVAIATFPKSMFK</sequence>
<evidence type="ECO:0000259" key="3">
    <source>
        <dbReference type="Pfam" id="PF12894"/>
    </source>
</evidence>
<dbReference type="EMBL" id="QDDR01000001">
    <property type="protein sequence ID" value="PVE49441.1"/>
    <property type="molecule type" value="Genomic_DNA"/>
</dbReference>
<dbReference type="Pfam" id="PF12894">
    <property type="entry name" value="ANAPC4_WD40"/>
    <property type="match status" value="1"/>
</dbReference>
<dbReference type="InterPro" id="IPR033010">
    <property type="entry name" value="Cdc20/Fizzy"/>
</dbReference>
<dbReference type="AlphaFoldDB" id="A0A2T7UY01"/>
<dbReference type="InterPro" id="IPR015943">
    <property type="entry name" value="WD40/YVTN_repeat-like_dom_sf"/>
</dbReference>
<proteinExistence type="predicted"/>
<accession>A0A2T7UY01</accession>
<gene>
    <name evidence="4" type="ORF">DDE23_03335</name>
</gene>
<name>A0A2T7UY01_9RHOB</name>
<dbReference type="PANTHER" id="PTHR19918">
    <property type="entry name" value="CELL DIVISION CYCLE 20 CDC20 FIZZY -RELATED"/>
    <property type="match status" value="1"/>
</dbReference>
<dbReference type="InterPro" id="IPR011044">
    <property type="entry name" value="Quino_amine_DH_bsu"/>
</dbReference>
<dbReference type="GO" id="GO:0031145">
    <property type="term" value="P:anaphase-promoting complex-dependent catabolic process"/>
    <property type="evidence" value="ECO:0007669"/>
    <property type="project" value="TreeGrafter"/>
</dbReference>
<dbReference type="SUPFAM" id="SSF50969">
    <property type="entry name" value="YVTN repeat-like/Quinoprotein amine dehydrogenase"/>
    <property type="match status" value="1"/>
</dbReference>
<reference evidence="4 5" key="1">
    <citation type="journal article" date="2011" name="Syst. Appl. Microbiol.">
        <title>Defluviimonas denitrificans gen. nov., sp. nov., and Pararhodobacter aggregans gen. nov., sp. nov., non-phototrophic Rhodobacteraceae from the biofilter of a marine aquaculture.</title>
        <authorList>
            <person name="Foesel B.U."/>
            <person name="Drake H.L."/>
            <person name="Schramm A."/>
        </authorList>
    </citation>
    <scope>NUCLEOTIDE SEQUENCE [LARGE SCALE GENOMIC DNA]</scope>
    <source>
        <strain evidence="4 5">D1-19</strain>
    </source>
</reference>
<dbReference type="GO" id="GO:1990757">
    <property type="term" value="F:ubiquitin ligase activator activity"/>
    <property type="evidence" value="ECO:0007669"/>
    <property type="project" value="TreeGrafter"/>
</dbReference>
<evidence type="ECO:0000256" key="1">
    <source>
        <dbReference type="ARBA" id="ARBA00022574"/>
    </source>
</evidence>
<dbReference type="OrthoDB" id="8192299at2"/>
<dbReference type="Gene3D" id="2.130.10.10">
    <property type="entry name" value="YVTN repeat-like/Quinoprotein amine dehydrogenase"/>
    <property type="match status" value="2"/>
</dbReference>
<organism evidence="4 5">
    <name type="scientific">Pararhodobacter aggregans</name>
    <dbReference type="NCBI Taxonomy" id="404875"/>
    <lineage>
        <taxon>Bacteria</taxon>
        <taxon>Pseudomonadati</taxon>
        <taxon>Pseudomonadota</taxon>
        <taxon>Alphaproteobacteria</taxon>
        <taxon>Rhodobacterales</taxon>
        <taxon>Paracoccaceae</taxon>
        <taxon>Pararhodobacter</taxon>
    </lineage>
</organism>
<comment type="caution">
    <text evidence="4">The sequence shown here is derived from an EMBL/GenBank/DDBJ whole genome shotgun (WGS) entry which is preliminary data.</text>
</comment>
<evidence type="ECO:0000313" key="5">
    <source>
        <dbReference type="Proteomes" id="UP000244810"/>
    </source>
</evidence>
<dbReference type="InterPro" id="IPR001680">
    <property type="entry name" value="WD40_rpt"/>
</dbReference>
<dbReference type="SMART" id="SM00320">
    <property type="entry name" value="WD40"/>
    <property type="match status" value="3"/>
</dbReference>
<dbReference type="GO" id="GO:1905786">
    <property type="term" value="P:positive regulation of anaphase-promoting complex-dependent catabolic process"/>
    <property type="evidence" value="ECO:0007669"/>
    <property type="project" value="TreeGrafter"/>
</dbReference>
<dbReference type="InterPro" id="IPR024977">
    <property type="entry name" value="Apc4-like_WD40_dom"/>
</dbReference>
<dbReference type="Pfam" id="PF00400">
    <property type="entry name" value="WD40"/>
    <property type="match status" value="1"/>
</dbReference>
<dbReference type="GO" id="GO:0010997">
    <property type="term" value="F:anaphase-promoting complex binding"/>
    <property type="evidence" value="ECO:0007669"/>
    <property type="project" value="InterPro"/>
</dbReference>
<keyword evidence="1" id="KW-0853">WD repeat</keyword>
<feature type="domain" description="Anaphase-promoting complex subunit 4-like WD40" evidence="3">
    <location>
        <begin position="314"/>
        <end position="370"/>
    </location>
</feature>
<dbReference type="RefSeq" id="WP_107749945.1">
    <property type="nucleotide sequence ID" value="NZ_QBKF01000001.1"/>
</dbReference>
<protein>
    <recommendedName>
        <fullName evidence="3">Anaphase-promoting complex subunit 4-like WD40 domain-containing protein</fullName>
    </recommendedName>
</protein>
<evidence type="ECO:0000256" key="2">
    <source>
        <dbReference type="ARBA" id="ARBA00022737"/>
    </source>
</evidence>
<keyword evidence="2" id="KW-0677">Repeat</keyword>
<dbReference type="Proteomes" id="UP000244810">
    <property type="component" value="Unassembled WGS sequence"/>
</dbReference>
<keyword evidence="5" id="KW-1185">Reference proteome</keyword>
<evidence type="ECO:0000313" key="4">
    <source>
        <dbReference type="EMBL" id="PVE49441.1"/>
    </source>
</evidence>